<gene>
    <name evidence="4" type="ORF">ALC56_08289</name>
</gene>
<comment type="subcellular location">
    <subcellularLocation>
        <location evidence="1">Nucleus</location>
    </subcellularLocation>
</comment>
<evidence type="ECO:0000313" key="5">
    <source>
        <dbReference type="Proteomes" id="UP000078541"/>
    </source>
</evidence>
<evidence type="ECO:0000256" key="1">
    <source>
        <dbReference type="ARBA" id="ARBA00004123"/>
    </source>
</evidence>
<dbReference type="Proteomes" id="UP000078541">
    <property type="component" value="Unassembled WGS sequence"/>
</dbReference>
<dbReference type="GO" id="GO:0030688">
    <property type="term" value="C:preribosome, small subunit precursor"/>
    <property type="evidence" value="ECO:0007669"/>
    <property type="project" value="InterPro"/>
</dbReference>
<dbReference type="STRING" id="34720.A0A151JVD5"/>
<dbReference type="Pfam" id="PF05997">
    <property type="entry name" value="Nop52"/>
    <property type="match status" value="1"/>
</dbReference>
<dbReference type="AlphaFoldDB" id="A0A151JVD5"/>
<evidence type="ECO:0000256" key="3">
    <source>
        <dbReference type="ARBA" id="ARBA00023242"/>
    </source>
</evidence>
<name>A0A151JVD5_9HYME</name>
<accession>A0A151JVD5</accession>
<keyword evidence="5" id="KW-1185">Reference proteome</keyword>
<sequence>MSQLEGWTHMCGMEMVKCNKCNYYVAVEEEETKKSDKKSKKFEKAILAREIRATLMSIQKYDDERVQKKILRRFKKWFKTRSSHDNFTKEHFLILWKIFFDFICIETNLLIQEELVKLFSELVHCLKTRETIILYITCALQTFATKC</sequence>
<evidence type="ECO:0000313" key="4">
    <source>
        <dbReference type="EMBL" id="KYN37385.1"/>
    </source>
</evidence>
<reference evidence="4 5" key="1">
    <citation type="submission" date="2016-03" db="EMBL/GenBank/DDBJ databases">
        <title>Trachymyrmex septentrionalis WGS genome.</title>
        <authorList>
            <person name="Nygaard S."/>
            <person name="Hu H."/>
            <person name="Boomsma J."/>
            <person name="Zhang G."/>
        </authorList>
    </citation>
    <scope>NUCLEOTIDE SEQUENCE [LARGE SCALE GENOMIC DNA]</scope>
    <source>
        <strain evidence="4">Tsep2-gDNA-1</strain>
        <tissue evidence="4">Whole body</tissue>
    </source>
</reference>
<protein>
    <submittedName>
        <fullName evidence="4">Uncharacterized protein</fullName>
    </submittedName>
</protein>
<comment type="similarity">
    <text evidence="2">Belongs to the RRP1 family.</text>
</comment>
<organism evidence="4 5">
    <name type="scientific">Trachymyrmex septentrionalis</name>
    <dbReference type="NCBI Taxonomy" id="34720"/>
    <lineage>
        <taxon>Eukaryota</taxon>
        <taxon>Metazoa</taxon>
        <taxon>Ecdysozoa</taxon>
        <taxon>Arthropoda</taxon>
        <taxon>Hexapoda</taxon>
        <taxon>Insecta</taxon>
        <taxon>Pterygota</taxon>
        <taxon>Neoptera</taxon>
        <taxon>Endopterygota</taxon>
        <taxon>Hymenoptera</taxon>
        <taxon>Apocrita</taxon>
        <taxon>Aculeata</taxon>
        <taxon>Formicoidea</taxon>
        <taxon>Formicidae</taxon>
        <taxon>Myrmicinae</taxon>
        <taxon>Trachymyrmex</taxon>
    </lineage>
</organism>
<dbReference type="InterPro" id="IPR010301">
    <property type="entry name" value="RRP1"/>
</dbReference>
<dbReference type="EMBL" id="KQ981713">
    <property type="protein sequence ID" value="KYN37385.1"/>
    <property type="molecule type" value="Genomic_DNA"/>
</dbReference>
<proteinExistence type="inferred from homology"/>
<dbReference type="GO" id="GO:0006364">
    <property type="term" value="P:rRNA processing"/>
    <property type="evidence" value="ECO:0007669"/>
    <property type="project" value="InterPro"/>
</dbReference>
<evidence type="ECO:0000256" key="2">
    <source>
        <dbReference type="ARBA" id="ARBA00006374"/>
    </source>
</evidence>
<keyword evidence="3" id="KW-0539">Nucleus</keyword>
<dbReference type="GO" id="GO:0005634">
    <property type="term" value="C:nucleus"/>
    <property type="evidence" value="ECO:0007669"/>
    <property type="project" value="UniProtKB-SubCell"/>
</dbReference>